<keyword evidence="5" id="KW-1185">Reference proteome</keyword>
<comment type="caution">
    <text evidence="4">The sequence shown here is derived from an EMBL/GenBank/DDBJ whole genome shotgun (WGS) entry which is preliminary data.</text>
</comment>
<gene>
    <name evidence="4" type="ORF">BJ960_001728</name>
</gene>
<reference evidence="4 5" key="1">
    <citation type="submission" date="2020-07" db="EMBL/GenBank/DDBJ databases">
        <title>Sequencing the genomes of 1000 actinobacteria strains.</title>
        <authorList>
            <person name="Klenk H.-P."/>
        </authorList>
    </citation>
    <scope>NUCLEOTIDE SEQUENCE [LARGE SCALE GENOMIC DNA]</scope>
    <source>
        <strain evidence="4 5">DSM 17380</strain>
    </source>
</reference>
<protein>
    <recommendedName>
        <fullName evidence="6">Gram-positive cocci surface proteins LPxTG domain-containing protein</fullName>
    </recommendedName>
</protein>
<name>A0A852R606_9MICO</name>
<evidence type="ECO:0000256" key="2">
    <source>
        <dbReference type="SAM" id="Phobius"/>
    </source>
</evidence>
<dbReference type="InterPro" id="IPR013783">
    <property type="entry name" value="Ig-like_fold"/>
</dbReference>
<accession>A0A852R606</accession>
<evidence type="ECO:0008006" key="6">
    <source>
        <dbReference type="Google" id="ProtNLM"/>
    </source>
</evidence>
<dbReference type="EMBL" id="JACCBD010000001">
    <property type="protein sequence ID" value="NYD26925.1"/>
    <property type="molecule type" value="Genomic_DNA"/>
</dbReference>
<feature type="coiled-coil region" evidence="1">
    <location>
        <begin position="182"/>
        <end position="216"/>
    </location>
</feature>
<feature type="transmembrane region" description="Helical" evidence="2">
    <location>
        <begin position="365"/>
        <end position="388"/>
    </location>
</feature>
<dbReference type="InterPro" id="IPR006311">
    <property type="entry name" value="TAT_signal"/>
</dbReference>
<dbReference type="Gene3D" id="2.60.40.10">
    <property type="entry name" value="Immunoglobulins"/>
    <property type="match status" value="1"/>
</dbReference>
<dbReference type="Proteomes" id="UP000586095">
    <property type="component" value="Unassembled WGS sequence"/>
</dbReference>
<feature type="chain" id="PRO_5032993324" description="Gram-positive cocci surface proteins LPxTG domain-containing protein" evidence="3">
    <location>
        <begin position="38"/>
        <end position="396"/>
    </location>
</feature>
<proteinExistence type="predicted"/>
<organism evidence="4 5">
    <name type="scientific">Leucobacter aridicollis</name>
    <dbReference type="NCBI Taxonomy" id="283878"/>
    <lineage>
        <taxon>Bacteria</taxon>
        <taxon>Bacillati</taxon>
        <taxon>Actinomycetota</taxon>
        <taxon>Actinomycetes</taxon>
        <taxon>Micrococcales</taxon>
        <taxon>Microbacteriaceae</taxon>
        <taxon>Leucobacter</taxon>
    </lineage>
</organism>
<feature type="signal peptide" evidence="3">
    <location>
        <begin position="1"/>
        <end position="37"/>
    </location>
</feature>
<keyword evidence="3" id="KW-0732">Signal</keyword>
<dbReference type="AlphaFoldDB" id="A0A852R606"/>
<keyword evidence="2" id="KW-1133">Transmembrane helix</keyword>
<sequence>MSIITRTRRTAFGLATLAVAATAITIPLIAQPLPAQAAAGGCTAAPTTLLIAKTDLDGRPLADATFQVDAQHWDVNSPLSPGFAANPLYGEFSAAQTTSDEARQAADDARTVLHDAQAARADAQAILDELLADAGAQSPPELAALYEQESSQSVALSEAQDVLATAQEHLTAAEWGGDSVEIAAAQAAVETATQAVADAEAVLVEIRAEIDALIAAGPSADEIADAHASLTAATAAAKDAAAEYDAADRAAITAARATERIWIDAFEQVTHSTVTTDEDGQAAVEVVGYASCTNGATGAQDIAHITAPVVTEIEAPAGFRLDETPHTAEQLDDGSWTVTVVNEPVEEPEDPIEPPTPLIQTGTDLTAPLTLGAILAAAGGVLASGQLLRHIRRRSA</sequence>
<dbReference type="PROSITE" id="PS51318">
    <property type="entry name" value="TAT"/>
    <property type="match status" value="1"/>
</dbReference>
<dbReference type="RefSeq" id="WP_185986983.1">
    <property type="nucleotide sequence ID" value="NZ_BAAALZ010000001.1"/>
</dbReference>
<evidence type="ECO:0000313" key="5">
    <source>
        <dbReference type="Proteomes" id="UP000586095"/>
    </source>
</evidence>
<dbReference type="GO" id="GO:0005975">
    <property type="term" value="P:carbohydrate metabolic process"/>
    <property type="evidence" value="ECO:0007669"/>
    <property type="project" value="UniProtKB-ARBA"/>
</dbReference>
<evidence type="ECO:0000256" key="3">
    <source>
        <dbReference type="SAM" id="SignalP"/>
    </source>
</evidence>
<evidence type="ECO:0000256" key="1">
    <source>
        <dbReference type="SAM" id="Coils"/>
    </source>
</evidence>
<evidence type="ECO:0000313" key="4">
    <source>
        <dbReference type="EMBL" id="NYD26925.1"/>
    </source>
</evidence>
<keyword evidence="2" id="KW-0812">Transmembrane</keyword>
<keyword evidence="1" id="KW-0175">Coiled coil</keyword>
<keyword evidence="2" id="KW-0472">Membrane</keyword>